<keyword evidence="5" id="KW-0812">Transmembrane</keyword>
<evidence type="ECO:0000256" key="10">
    <source>
        <dbReference type="ARBA" id="ARBA00023033"/>
    </source>
</evidence>
<evidence type="ECO:0000256" key="5">
    <source>
        <dbReference type="ARBA" id="ARBA00022692"/>
    </source>
</evidence>
<gene>
    <name evidence="13" type="ORF">ZIOFF_004402</name>
</gene>
<name>A0A8J5IEW4_ZINOF</name>
<evidence type="ECO:0000256" key="1">
    <source>
        <dbReference type="ARBA" id="ARBA00001971"/>
    </source>
</evidence>
<evidence type="ECO:0008006" key="15">
    <source>
        <dbReference type="Google" id="ProtNLM"/>
    </source>
</evidence>
<keyword evidence="11" id="KW-0472">Membrane</keyword>
<dbReference type="PRINTS" id="PR00385">
    <property type="entry name" value="P450"/>
</dbReference>
<dbReference type="Pfam" id="PF00067">
    <property type="entry name" value="p450"/>
    <property type="match status" value="1"/>
</dbReference>
<evidence type="ECO:0000313" key="14">
    <source>
        <dbReference type="Proteomes" id="UP000734854"/>
    </source>
</evidence>
<dbReference type="PRINTS" id="PR00465">
    <property type="entry name" value="EP450IV"/>
</dbReference>
<dbReference type="EMBL" id="JACMSC010000001">
    <property type="protein sequence ID" value="KAG6539245.1"/>
    <property type="molecule type" value="Genomic_DNA"/>
</dbReference>
<reference evidence="13 14" key="1">
    <citation type="submission" date="2020-08" db="EMBL/GenBank/DDBJ databases">
        <title>Plant Genome Project.</title>
        <authorList>
            <person name="Zhang R.-G."/>
        </authorList>
    </citation>
    <scope>NUCLEOTIDE SEQUENCE [LARGE SCALE GENOMIC DNA]</scope>
    <source>
        <tissue evidence="13">Rhizome</tissue>
    </source>
</reference>
<keyword evidence="10" id="KW-0503">Monooxygenase</keyword>
<comment type="cofactor">
    <cofactor evidence="1 12">
        <name>heme</name>
        <dbReference type="ChEBI" id="CHEBI:30413"/>
    </cofactor>
</comment>
<evidence type="ECO:0000256" key="8">
    <source>
        <dbReference type="ARBA" id="ARBA00023002"/>
    </source>
</evidence>
<comment type="caution">
    <text evidence="13">The sequence shown here is derived from an EMBL/GenBank/DDBJ whole genome shotgun (WGS) entry which is preliminary data.</text>
</comment>
<dbReference type="GO" id="GO:0004497">
    <property type="term" value="F:monooxygenase activity"/>
    <property type="evidence" value="ECO:0007669"/>
    <property type="project" value="UniProtKB-KW"/>
</dbReference>
<protein>
    <recommendedName>
        <fullName evidence="15">Cytochrome P450</fullName>
    </recommendedName>
</protein>
<keyword evidence="7" id="KW-1133">Transmembrane helix</keyword>
<keyword evidence="14" id="KW-1185">Reference proteome</keyword>
<evidence type="ECO:0000256" key="12">
    <source>
        <dbReference type="PIRSR" id="PIRSR602403-1"/>
    </source>
</evidence>
<dbReference type="PANTHER" id="PTHR47953">
    <property type="entry name" value="OS08G0105600 PROTEIN"/>
    <property type="match status" value="1"/>
</dbReference>
<dbReference type="GO" id="GO:0020037">
    <property type="term" value="F:heme binding"/>
    <property type="evidence" value="ECO:0007669"/>
    <property type="project" value="InterPro"/>
</dbReference>
<dbReference type="InterPro" id="IPR052306">
    <property type="entry name" value="CYP450_71D"/>
</dbReference>
<evidence type="ECO:0000256" key="9">
    <source>
        <dbReference type="ARBA" id="ARBA00023004"/>
    </source>
</evidence>
<feature type="binding site" description="axial binding residue" evidence="12">
    <location>
        <position position="128"/>
    </location>
    <ligand>
        <name>heme</name>
        <dbReference type="ChEBI" id="CHEBI:30413"/>
    </ligand>
    <ligandPart>
        <name>Fe</name>
        <dbReference type="ChEBI" id="CHEBI:18248"/>
    </ligandPart>
</feature>
<keyword evidence="6 12" id="KW-0479">Metal-binding</keyword>
<evidence type="ECO:0000313" key="13">
    <source>
        <dbReference type="EMBL" id="KAG6539245.1"/>
    </source>
</evidence>
<dbReference type="InterPro" id="IPR002403">
    <property type="entry name" value="Cyt_P450_E_grp-IV"/>
</dbReference>
<evidence type="ECO:0000256" key="2">
    <source>
        <dbReference type="ARBA" id="ARBA00004167"/>
    </source>
</evidence>
<comment type="subcellular location">
    <subcellularLocation>
        <location evidence="2">Membrane</location>
        <topology evidence="2">Single-pass membrane protein</topology>
    </subcellularLocation>
</comment>
<dbReference type="InterPro" id="IPR036396">
    <property type="entry name" value="Cyt_P450_sf"/>
</dbReference>
<keyword evidence="9 12" id="KW-0408">Iron</keyword>
<organism evidence="13 14">
    <name type="scientific">Zingiber officinale</name>
    <name type="common">Ginger</name>
    <name type="synonym">Amomum zingiber</name>
    <dbReference type="NCBI Taxonomy" id="94328"/>
    <lineage>
        <taxon>Eukaryota</taxon>
        <taxon>Viridiplantae</taxon>
        <taxon>Streptophyta</taxon>
        <taxon>Embryophyta</taxon>
        <taxon>Tracheophyta</taxon>
        <taxon>Spermatophyta</taxon>
        <taxon>Magnoliopsida</taxon>
        <taxon>Liliopsida</taxon>
        <taxon>Zingiberales</taxon>
        <taxon>Zingiberaceae</taxon>
        <taxon>Zingiber</taxon>
    </lineage>
</organism>
<evidence type="ECO:0000256" key="3">
    <source>
        <dbReference type="ARBA" id="ARBA00010617"/>
    </source>
</evidence>
<sequence>MSELVKNPEAMEKAQREIREAMRGNNKLEKSDISKFSYLKLVIKETLRLHPPGPLLLPRVCTNTCEVMGYRVPAGARVLINAFVLARDETYWGSDAESFKPERFENGSVDFRGFNLEFLPFGVGRRICPPA</sequence>
<comment type="similarity">
    <text evidence="3">Belongs to the cytochrome P450 family.</text>
</comment>
<dbReference type="GO" id="GO:0005506">
    <property type="term" value="F:iron ion binding"/>
    <property type="evidence" value="ECO:0007669"/>
    <property type="project" value="InterPro"/>
</dbReference>
<dbReference type="AlphaFoldDB" id="A0A8J5IEW4"/>
<evidence type="ECO:0000256" key="6">
    <source>
        <dbReference type="ARBA" id="ARBA00022723"/>
    </source>
</evidence>
<accession>A0A8J5IEW4</accession>
<dbReference type="GO" id="GO:0016705">
    <property type="term" value="F:oxidoreductase activity, acting on paired donors, with incorporation or reduction of molecular oxygen"/>
    <property type="evidence" value="ECO:0007669"/>
    <property type="project" value="InterPro"/>
</dbReference>
<dbReference type="InterPro" id="IPR001128">
    <property type="entry name" value="Cyt_P450"/>
</dbReference>
<evidence type="ECO:0000256" key="4">
    <source>
        <dbReference type="ARBA" id="ARBA00022617"/>
    </source>
</evidence>
<dbReference type="PANTHER" id="PTHR47953:SF19">
    <property type="entry name" value="OS06G0641600 PROTEIN"/>
    <property type="match status" value="1"/>
</dbReference>
<dbReference type="SUPFAM" id="SSF48264">
    <property type="entry name" value="Cytochrome P450"/>
    <property type="match status" value="1"/>
</dbReference>
<dbReference type="Gene3D" id="1.10.630.10">
    <property type="entry name" value="Cytochrome P450"/>
    <property type="match status" value="1"/>
</dbReference>
<keyword evidence="4 12" id="KW-0349">Heme</keyword>
<evidence type="ECO:0000256" key="7">
    <source>
        <dbReference type="ARBA" id="ARBA00022989"/>
    </source>
</evidence>
<dbReference type="Proteomes" id="UP000734854">
    <property type="component" value="Unassembled WGS sequence"/>
</dbReference>
<keyword evidence="8" id="KW-0560">Oxidoreductase</keyword>
<proteinExistence type="inferred from homology"/>
<dbReference type="GO" id="GO:0016020">
    <property type="term" value="C:membrane"/>
    <property type="evidence" value="ECO:0007669"/>
    <property type="project" value="UniProtKB-SubCell"/>
</dbReference>
<evidence type="ECO:0000256" key="11">
    <source>
        <dbReference type="ARBA" id="ARBA00023136"/>
    </source>
</evidence>